<name>A0ACA9JUW0_9GLOM</name>
<keyword evidence="2" id="KW-1185">Reference proteome</keyword>
<protein>
    <submittedName>
        <fullName evidence="1">11680_t:CDS:1</fullName>
    </submittedName>
</protein>
<organism evidence="1 2">
    <name type="scientific">Scutellospora calospora</name>
    <dbReference type="NCBI Taxonomy" id="85575"/>
    <lineage>
        <taxon>Eukaryota</taxon>
        <taxon>Fungi</taxon>
        <taxon>Fungi incertae sedis</taxon>
        <taxon>Mucoromycota</taxon>
        <taxon>Glomeromycotina</taxon>
        <taxon>Glomeromycetes</taxon>
        <taxon>Diversisporales</taxon>
        <taxon>Gigasporaceae</taxon>
        <taxon>Scutellospora</taxon>
    </lineage>
</organism>
<gene>
    <name evidence="1" type="ORF">SCALOS_LOCUS378</name>
</gene>
<reference evidence="1" key="1">
    <citation type="submission" date="2021-06" db="EMBL/GenBank/DDBJ databases">
        <authorList>
            <person name="Kallberg Y."/>
            <person name="Tangrot J."/>
            <person name="Rosling A."/>
        </authorList>
    </citation>
    <scope>NUCLEOTIDE SEQUENCE</scope>
    <source>
        <strain evidence="1">AU212A</strain>
    </source>
</reference>
<dbReference type="Proteomes" id="UP000789860">
    <property type="component" value="Unassembled WGS sequence"/>
</dbReference>
<comment type="caution">
    <text evidence="1">The sequence shown here is derived from an EMBL/GenBank/DDBJ whole genome shotgun (WGS) entry which is preliminary data.</text>
</comment>
<accession>A0ACA9JUW0</accession>
<evidence type="ECO:0000313" key="1">
    <source>
        <dbReference type="EMBL" id="CAG8437605.1"/>
    </source>
</evidence>
<sequence>MPNMNGYELLDELRSNKKTQFIPVILLSAKADVESKIKGLNNGADDYLIKPFSSRELITRIRTNIKLSFLRRKIIFEQCKQEEIKQLLLSISNMILSGLSMKETLQYVVKEINHKLPSERIFIISNEKIESKNQIIALYEDPNPPMDISDNNEIKSQTFYNNSRIDISLDIYCDDVQKNVSKLSVEIRLNNDFWGWIIAYRSPNSIWYDFEIELLEQVSNQISLAITHAELLEENLLKKIQIKAADAANVAKSQILANTSHGAIVGLLSSFESANLTVEQRDMINILSRASETVLSIVNDILDVAKLEAHKITLDSRIFDLYELIDNIIETFEKEAGDKKIEIIVNYDMDVLPKYVKSDPDRLKQVLSQLLSNSIKFTEKGEIGLKLSIQSQKIIDEIKESTTYANLLIELYDTGIGMNPEYIPDSWKSFSKGDMSITRKQDGTGLGLSICKSLVEINGGEIKAESQLGKGSKFWFTWNVALLDTQFDKLMSDKLPDIKQKRILIIHPIEGARNAILKFLKKAKKVDAFDTFDEGIKAAKAYKEWSEQFAYDIVFIRLYENNEEETMKTEDTKV</sequence>
<evidence type="ECO:0000313" key="2">
    <source>
        <dbReference type="Proteomes" id="UP000789860"/>
    </source>
</evidence>
<dbReference type="EMBL" id="CAJVPM010000182">
    <property type="protein sequence ID" value="CAG8437605.1"/>
    <property type="molecule type" value="Genomic_DNA"/>
</dbReference>
<proteinExistence type="predicted"/>